<dbReference type="AlphaFoldDB" id="A0A944CBU2"/>
<keyword evidence="1" id="KW-0732">Signal</keyword>
<evidence type="ECO:0000313" key="2">
    <source>
        <dbReference type="EMBL" id="MBS8260441.1"/>
    </source>
</evidence>
<name>A0A944CBU2_9HYPH</name>
<comment type="caution">
    <text evidence="2">The sequence shown here is derived from an EMBL/GenBank/DDBJ whole genome shotgun (WGS) entry which is preliminary data.</text>
</comment>
<proteinExistence type="predicted"/>
<reference evidence="2" key="2">
    <citation type="journal article" date="2021" name="Microorganisms">
        <title>Bacterial Dimethylsulfoniopropionate Biosynthesis in the East China Sea.</title>
        <authorList>
            <person name="Liu J."/>
            <person name="Zhang Y."/>
            <person name="Liu J."/>
            <person name="Zhong H."/>
            <person name="Williams B.T."/>
            <person name="Zheng Y."/>
            <person name="Curson A.R.J."/>
            <person name="Sun C."/>
            <person name="Sun H."/>
            <person name="Song D."/>
            <person name="Wagner Mackenzie B."/>
            <person name="Bermejo Martinez A."/>
            <person name="Todd J.D."/>
            <person name="Zhang X.H."/>
        </authorList>
    </citation>
    <scope>NUCLEOTIDE SEQUENCE</scope>
    <source>
        <strain evidence="2">AESS21</strain>
    </source>
</reference>
<dbReference type="Proteomes" id="UP000705379">
    <property type="component" value="Unassembled WGS sequence"/>
</dbReference>
<evidence type="ECO:0000256" key="1">
    <source>
        <dbReference type="SAM" id="SignalP"/>
    </source>
</evidence>
<reference evidence="2" key="1">
    <citation type="submission" date="2018-08" db="EMBL/GenBank/DDBJ databases">
        <authorList>
            <person name="Jin W."/>
            <person name="Wang H."/>
            <person name="Yang Y."/>
            <person name="Li M."/>
            <person name="Liu J."/>
        </authorList>
    </citation>
    <scope>NUCLEOTIDE SEQUENCE</scope>
    <source>
        <strain evidence="2">AESS21</strain>
    </source>
</reference>
<gene>
    <name evidence="2" type="ORF">DYI23_09450</name>
</gene>
<protein>
    <submittedName>
        <fullName evidence="2">Uncharacterized protein</fullName>
    </submittedName>
</protein>
<organism evidence="2 3">
    <name type="scientific">Roseibium polysiphoniae</name>
    <dbReference type="NCBI Taxonomy" id="2571221"/>
    <lineage>
        <taxon>Bacteria</taxon>
        <taxon>Pseudomonadati</taxon>
        <taxon>Pseudomonadota</taxon>
        <taxon>Alphaproteobacteria</taxon>
        <taxon>Hyphomicrobiales</taxon>
        <taxon>Stappiaceae</taxon>
        <taxon>Roseibium</taxon>
    </lineage>
</organism>
<evidence type="ECO:0000313" key="3">
    <source>
        <dbReference type="Proteomes" id="UP000705379"/>
    </source>
</evidence>
<feature type="chain" id="PRO_5036747995" evidence="1">
    <location>
        <begin position="33"/>
        <end position="141"/>
    </location>
</feature>
<accession>A0A944CBU2</accession>
<feature type="signal peptide" evidence="1">
    <location>
        <begin position="1"/>
        <end position="32"/>
    </location>
</feature>
<sequence length="141" mass="15337">MNRSTTMSFRQYLLKFAVASIALFTLSNAAQAELCKKYKQVQSNAGACGNCFIDVSSIGGRGHYYAIVASNGWIAEARSTHGDTSLASGTGKWRSDVGHAFAGTKFEVDLEQQGSQLSMTMDGNVNGQRQIIRAKFQCIQR</sequence>
<dbReference type="EMBL" id="QTKU01000002">
    <property type="protein sequence ID" value="MBS8260441.1"/>
    <property type="molecule type" value="Genomic_DNA"/>
</dbReference>